<evidence type="ECO:0000256" key="1">
    <source>
        <dbReference type="SAM" id="MobiDB-lite"/>
    </source>
</evidence>
<name>A0AB39VMK0_9GAMM</name>
<dbReference type="RefSeq" id="WP_369788359.1">
    <property type="nucleotide sequence ID" value="NZ_CP165628.1"/>
</dbReference>
<protein>
    <submittedName>
        <fullName evidence="2">DUF669 domain-containing protein</fullName>
    </submittedName>
</protein>
<proteinExistence type="predicted"/>
<reference evidence="2" key="1">
    <citation type="submission" date="2024-07" db="EMBL/GenBank/DDBJ databases">
        <authorList>
            <person name="Biller S.J."/>
        </authorList>
    </citation>
    <scope>NUCLEOTIDE SEQUENCE</scope>
    <source>
        <strain evidence="2">WC2420</strain>
    </source>
</reference>
<dbReference type="AlphaFoldDB" id="A0AB39VMK0"/>
<sequence length="199" mass="22061">MSNVIFTYNQEQALSAGQSGFINESGAYIFTITEAKCMTSSGGAKSIELSVEADDGRKANYLNVYTEKKDKTPNQFGINMINAIMGCTSVNSLTMVMKDINTHLVPELIGKRVGFVLQKTLKSKQDGSDTYNFDIRIPFIAQTNQTLQEKIDGKPAETIAKIASTLKDKDERKRGNNHQPQHSGGYPGDDQFFNQYDNI</sequence>
<dbReference type="EMBL" id="CP165628">
    <property type="protein sequence ID" value="XDU70917.1"/>
    <property type="molecule type" value="Genomic_DNA"/>
</dbReference>
<feature type="region of interest" description="Disordered" evidence="1">
    <location>
        <begin position="166"/>
        <end position="191"/>
    </location>
</feature>
<accession>A0AB39VMK0</accession>
<organism evidence="2">
    <name type="scientific">Rouxiella sp. WC2420</name>
    <dbReference type="NCBI Taxonomy" id="3234145"/>
    <lineage>
        <taxon>Bacteria</taxon>
        <taxon>Pseudomonadati</taxon>
        <taxon>Pseudomonadota</taxon>
        <taxon>Gammaproteobacteria</taxon>
        <taxon>Enterobacterales</taxon>
        <taxon>Yersiniaceae</taxon>
        <taxon>Rouxiella</taxon>
    </lineage>
</organism>
<gene>
    <name evidence="2" type="ORF">AB3G37_15215</name>
</gene>
<evidence type="ECO:0000313" key="2">
    <source>
        <dbReference type="EMBL" id="XDU70917.1"/>
    </source>
</evidence>